<organism evidence="3 4">
    <name type="scientific">Enhygromyxa salina</name>
    <dbReference type="NCBI Taxonomy" id="215803"/>
    <lineage>
        <taxon>Bacteria</taxon>
        <taxon>Pseudomonadati</taxon>
        <taxon>Myxococcota</taxon>
        <taxon>Polyangia</taxon>
        <taxon>Nannocystales</taxon>
        <taxon>Nannocystaceae</taxon>
        <taxon>Enhygromyxa</taxon>
    </lineage>
</organism>
<dbReference type="GO" id="GO:0003700">
    <property type="term" value="F:DNA-binding transcription factor activity"/>
    <property type="evidence" value="ECO:0007669"/>
    <property type="project" value="TreeGrafter"/>
</dbReference>
<dbReference type="CDD" id="cd00093">
    <property type="entry name" value="HTH_XRE"/>
    <property type="match status" value="1"/>
</dbReference>
<dbReference type="GO" id="GO:0003677">
    <property type="term" value="F:DNA binding"/>
    <property type="evidence" value="ECO:0007669"/>
    <property type="project" value="UniProtKB-KW"/>
</dbReference>
<dbReference type="AlphaFoldDB" id="A0A2S9XXT1"/>
<evidence type="ECO:0000259" key="2">
    <source>
        <dbReference type="PROSITE" id="PS50943"/>
    </source>
</evidence>
<sequence length="108" mass="11708">MLSPGELSPEELGKRIRAQRRRLGLTQELFAERAGLSKETIGRMEQAMGSPTLDTLYKIAKGLGTTGSALIAEHACDEVSELVRGLPEHEQEIACVMLRALSAHVSPP</sequence>
<evidence type="ECO:0000313" key="3">
    <source>
        <dbReference type="EMBL" id="PRP97666.1"/>
    </source>
</evidence>
<dbReference type="RefSeq" id="WP_106392581.1">
    <property type="nucleotide sequence ID" value="NZ_PVNK01000149.1"/>
</dbReference>
<reference evidence="3 4" key="1">
    <citation type="submission" date="2018-03" db="EMBL/GenBank/DDBJ databases">
        <title>Draft Genome Sequences of the Obligatory Marine Myxobacteria Enhygromyxa salina SWB005.</title>
        <authorList>
            <person name="Poehlein A."/>
            <person name="Moghaddam J.A."/>
            <person name="Harms H."/>
            <person name="Alanjari M."/>
            <person name="Koenig G.M."/>
            <person name="Daniel R."/>
            <person name="Schaeberle T.F."/>
        </authorList>
    </citation>
    <scope>NUCLEOTIDE SEQUENCE [LARGE SCALE GENOMIC DNA]</scope>
    <source>
        <strain evidence="3 4">SWB005</strain>
    </source>
</reference>
<gene>
    <name evidence="3" type="ORF">ENSA5_31730</name>
</gene>
<accession>A0A2S9XXT1</accession>
<dbReference type="OrthoDB" id="5358987at2"/>
<proteinExistence type="predicted"/>
<dbReference type="SUPFAM" id="SSF47413">
    <property type="entry name" value="lambda repressor-like DNA-binding domains"/>
    <property type="match status" value="1"/>
</dbReference>
<keyword evidence="1 3" id="KW-0238">DNA-binding</keyword>
<dbReference type="Pfam" id="PF01381">
    <property type="entry name" value="HTH_3"/>
    <property type="match status" value="1"/>
</dbReference>
<dbReference type="Proteomes" id="UP000237968">
    <property type="component" value="Unassembled WGS sequence"/>
</dbReference>
<evidence type="ECO:0000313" key="4">
    <source>
        <dbReference type="Proteomes" id="UP000237968"/>
    </source>
</evidence>
<dbReference type="EMBL" id="PVNK01000149">
    <property type="protein sequence ID" value="PRP97666.1"/>
    <property type="molecule type" value="Genomic_DNA"/>
</dbReference>
<dbReference type="PANTHER" id="PTHR46797">
    <property type="entry name" value="HTH-TYPE TRANSCRIPTIONAL REGULATOR"/>
    <property type="match status" value="1"/>
</dbReference>
<dbReference type="InterPro" id="IPR001387">
    <property type="entry name" value="Cro/C1-type_HTH"/>
</dbReference>
<dbReference type="PROSITE" id="PS50943">
    <property type="entry name" value="HTH_CROC1"/>
    <property type="match status" value="1"/>
</dbReference>
<evidence type="ECO:0000256" key="1">
    <source>
        <dbReference type="ARBA" id="ARBA00023125"/>
    </source>
</evidence>
<dbReference type="InterPro" id="IPR050807">
    <property type="entry name" value="TransReg_Diox_bact_type"/>
</dbReference>
<dbReference type="SMART" id="SM00530">
    <property type="entry name" value="HTH_XRE"/>
    <property type="match status" value="1"/>
</dbReference>
<keyword evidence="4" id="KW-1185">Reference proteome</keyword>
<protein>
    <submittedName>
        <fullName evidence="3">DNA-binding transcriptional repressor PuuR</fullName>
    </submittedName>
</protein>
<comment type="caution">
    <text evidence="3">The sequence shown here is derived from an EMBL/GenBank/DDBJ whole genome shotgun (WGS) entry which is preliminary data.</text>
</comment>
<name>A0A2S9XXT1_9BACT</name>
<dbReference type="PANTHER" id="PTHR46797:SF1">
    <property type="entry name" value="METHYLPHOSPHONATE SYNTHASE"/>
    <property type="match status" value="1"/>
</dbReference>
<feature type="domain" description="HTH cro/C1-type" evidence="2">
    <location>
        <begin position="16"/>
        <end position="70"/>
    </location>
</feature>
<dbReference type="InterPro" id="IPR010982">
    <property type="entry name" value="Lambda_DNA-bd_dom_sf"/>
</dbReference>
<dbReference type="GO" id="GO:0005829">
    <property type="term" value="C:cytosol"/>
    <property type="evidence" value="ECO:0007669"/>
    <property type="project" value="TreeGrafter"/>
</dbReference>
<dbReference type="Gene3D" id="1.10.260.40">
    <property type="entry name" value="lambda repressor-like DNA-binding domains"/>
    <property type="match status" value="1"/>
</dbReference>